<comment type="caution">
    <text evidence="8">The sequence shown here is derived from an EMBL/GenBank/DDBJ whole genome shotgun (WGS) entry which is preliminary data.</text>
</comment>
<evidence type="ECO:0000313" key="9">
    <source>
        <dbReference type="Proteomes" id="UP000824159"/>
    </source>
</evidence>
<evidence type="ECO:0000256" key="5">
    <source>
        <dbReference type="ARBA" id="ARBA00023315"/>
    </source>
</evidence>
<dbReference type="PANTHER" id="PTHR11735">
    <property type="entry name" value="TRNA N6-ADENOSINE THREONYLCARBAMOYLTRANSFERASE"/>
    <property type="match status" value="1"/>
</dbReference>
<keyword evidence="3" id="KW-0819">tRNA processing</keyword>
<evidence type="ECO:0000256" key="4">
    <source>
        <dbReference type="ARBA" id="ARBA00022723"/>
    </source>
</evidence>
<evidence type="ECO:0000256" key="1">
    <source>
        <dbReference type="ARBA" id="ARBA00012156"/>
    </source>
</evidence>
<dbReference type="SUPFAM" id="SSF53067">
    <property type="entry name" value="Actin-like ATPase domain"/>
    <property type="match status" value="1"/>
</dbReference>
<name>A0A9D1HD30_9FIRM</name>
<proteinExistence type="predicted"/>
<evidence type="ECO:0000256" key="3">
    <source>
        <dbReference type="ARBA" id="ARBA00022694"/>
    </source>
</evidence>
<protein>
    <recommendedName>
        <fullName evidence="1">N(6)-L-threonylcarbamoyladenine synthase</fullName>
        <ecNumber evidence="1">2.3.1.234</ecNumber>
    </recommendedName>
</protein>
<dbReference type="GO" id="GO:0008033">
    <property type="term" value="P:tRNA processing"/>
    <property type="evidence" value="ECO:0007669"/>
    <property type="project" value="UniProtKB-KW"/>
</dbReference>
<dbReference type="InterPro" id="IPR017861">
    <property type="entry name" value="KAE1/TsaD"/>
</dbReference>
<dbReference type="PRINTS" id="PR00789">
    <property type="entry name" value="OSIALOPTASE"/>
</dbReference>
<evidence type="ECO:0000256" key="2">
    <source>
        <dbReference type="ARBA" id="ARBA00022679"/>
    </source>
</evidence>
<dbReference type="PANTHER" id="PTHR11735:SF11">
    <property type="entry name" value="TRNA THREONYLCARBAMOYLADENOSINE BIOSYNTHESIS PROTEIN TSAB"/>
    <property type="match status" value="1"/>
</dbReference>
<reference evidence="8" key="1">
    <citation type="submission" date="2020-10" db="EMBL/GenBank/DDBJ databases">
        <authorList>
            <person name="Gilroy R."/>
        </authorList>
    </citation>
    <scope>NUCLEOTIDE SEQUENCE</scope>
    <source>
        <strain evidence="8">CHK176-22527</strain>
    </source>
</reference>
<dbReference type="InterPro" id="IPR043129">
    <property type="entry name" value="ATPase_NBD"/>
</dbReference>
<gene>
    <name evidence="8" type="ORF">IAD12_06025</name>
</gene>
<accession>A0A9D1HD30</accession>
<dbReference type="InterPro" id="IPR000905">
    <property type="entry name" value="Gcp-like_dom"/>
</dbReference>
<keyword evidence="2" id="KW-0808">Transferase</keyword>
<keyword evidence="4" id="KW-0479">Metal-binding</keyword>
<sequence length="331" mass="36074">MTNDVKHGYVLGLDTSNYTTSVAITDESHNIICDERKLLKVKQGERGLRQSDALFQHIKNLPDLIKSATKNIDSGSIAAVSCSVAPRPIEGSYMPVFMASKSFAESISAAMDVPCFEFSHQEGHIEAVRRFTPLNEEKTFLACHFSGGTCEILKSEEKETPGYDVEIVGGSKDISFGQVIDRAGVLMGFEFPCGKMMDEIASKGSISLEKRTEKADKMLSQVKVRDGWINLSGMDTQIKNTVENCVSKDILIKEIFEKISDAVYKMIMQCTEKTGINKVIAAGGVASSVFVKNSVSEKLKLCGIDVFFDKRGLAGDNAAGISLLGGKAIWD</sequence>
<dbReference type="GO" id="GO:0005829">
    <property type="term" value="C:cytosol"/>
    <property type="evidence" value="ECO:0007669"/>
    <property type="project" value="TreeGrafter"/>
</dbReference>
<dbReference type="AlphaFoldDB" id="A0A9D1HD30"/>
<dbReference type="Proteomes" id="UP000824159">
    <property type="component" value="Unassembled WGS sequence"/>
</dbReference>
<reference evidence="8" key="2">
    <citation type="journal article" date="2021" name="PeerJ">
        <title>Extensive microbial diversity within the chicken gut microbiome revealed by metagenomics and culture.</title>
        <authorList>
            <person name="Gilroy R."/>
            <person name="Ravi A."/>
            <person name="Getino M."/>
            <person name="Pursley I."/>
            <person name="Horton D.L."/>
            <person name="Alikhan N.F."/>
            <person name="Baker D."/>
            <person name="Gharbi K."/>
            <person name="Hall N."/>
            <person name="Watson M."/>
            <person name="Adriaenssens E.M."/>
            <person name="Foster-Nyarko E."/>
            <person name="Jarju S."/>
            <person name="Secka A."/>
            <person name="Antonio M."/>
            <person name="Oren A."/>
            <person name="Chaudhuri R.R."/>
            <person name="La Ragione R."/>
            <person name="Hildebrand F."/>
            <person name="Pallen M.J."/>
        </authorList>
    </citation>
    <scope>NUCLEOTIDE SEQUENCE</scope>
    <source>
        <strain evidence="8">CHK176-22527</strain>
    </source>
</reference>
<dbReference type="EMBL" id="DVLX01000077">
    <property type="protein sequence ID" value="HIT99791.1"/>
    <property type="molecule type" value="Genomic_DNA"/>
</dbReference>
<evidence type="ECO:0000256" key="6">
    <source>
        <dbReference type="ARBA" id="ARBA00048117"/>
    </source>
</evidence>
<comment type="catalytic activity">
    <reaction evidence="6">
        <text>L-threonylcarbamoyladenylate + adenosine(37) in tRNA = N(6)-L-threonylcarbamoyladenosine(37) in tRNA + AMP + H(+)</text>
        <dbReference type="Rhea" id="RHEA:37059"/>
        <dbReference type="Rhea" id="RHEA-COMP:10162"/>
        <dbReference type="Rhea" id="RHEA-COMP:10163"/>
        <dbReference type="ChEBI" id="CHEBI:15378"/>
        <dbReference type="ChEBI" id="CHEBI:73682"/>
        <dbReference type="ChEBI" id="CHEBI:74411"/>
        <dbReference type="ChEBI" id="CHEBI:74418"/>
        <dbReference type="ChEBI" id="CHEBI:456215"/>
        <dbReference type="EC" id="2.3.1.234"/>
    </reaction>
</comment>
<organism evidence="8 9">
    <name type="scientific">Candidatus Allocopromorpha excrementavium</name>
    <dbReference type="NCBI Taxonomy" id="2840741"/>
    <lineage>
        <taxon>Bacteria</taxon>
        <taxon>Bacillati</taxon>
        <taxon>Bacillota</taxon>
        <taxon>Clostridia</taxon>
        <taxon>Eubacteriales</taxon>
        <taxon>Eubacteriaceae</taxon>
        <taxon>Eubacteriaceae incertae sedis</taxon>
        <taxon>Candidatus Allocopromorpha</taxon>
    </lineage>
</organism>
<keyword evidence="5" id="KW-0012">Acyltransferase</keyword>
<dbReference type="EC" id="2.3.1.234" evidence="1"/>
<dbReference type="GO" id="GO:0061711">
    <property type="term" value="F:tRNA N(6)-L-threonylcarbamoyladenine synthase activity"/>
    <property type="evidence" value="ECO:0007669"/>
    <property type="project" value="UniProtKB-EC"/>
</dbReference>
<evidence type="ECO:0000313" key="8">
    <source>
        <dbReference type="EMBL" id="HIT99791.1"/>
    </source>
</evidence>
<evidence type="ECO:0000259" key="7">
    <source>
        <dbReference type="Pfam" id="PF00814"/>
    </source>
</evidence>
<dbReference type="Pfam" id="PF00814">
    <property type="entry name" value="TsaD"/>
    <property type="match status" value="1"/>
</dbReference>
<feature type="domain" description="Gcp-like" evidence="7">
    <location>
        <begin position="53"/>
        <end position="321"/>
    </location>
</feature>
<dbReference type="GO" id="GO:0046872">
    <property type="term" value="F:metal ion binding"/>
    <property type="evidence" value="ECO:0007669"/>
    <property type="project" value="UniProtKB-KW"/>
</dbReference>
<dbReference type="Gene3D" id="3.30.420.40">
    <property type="match status" value="2"/>
</dbReference>